<reference evidence="2" key="1">
    <citation type="submission" date="2023-09" db="EMBL/GenBank/DDBJ databases">
        <authorList>
            <consortium name="CW5 consortium"/>
            <person name="Lu C.-W."/>
        </authorList>
    </citation>
    <scope>NUCLEOTIDE SEQUENCE</scope>
    <source>
        <strain evidence="2">KPS</strain>
    </source>
</reference>
<dbReference type="Proteomes" id="UP001180616">
    <property type="component" value="Chromosome"/>
</dbReference>
<keyword evidence="1" id="KW-0732">Signal</keyword>
<gene>
    <name evidence="2" type="ORF">KPS_000249</name>
</gene>
<dbReference type="RefSeq" id="WP_309541696.1">
    <property type="nucleotide sequence ID" value="NZ_CP133659.1"/>
</dbReference>
<protein>
    <recommendedName>
        <fullName evidence="4">Permuted papain-like amidase enzyme, YaeF/YiiX, C92 family</fullName>
    </recommendedName>
</protein>
<sequence length="270" mass="30772">MKIYVKTISVMLAMTIFTATFSIASSQKNTMENQIYPSANFILEVGGEITPRACWKINIASRPIDLSLRTNENKFKTPSLGHAFIIIENNCIDSEYKISKAFGAYPSGITDSKNDYTQREYTIAITTENMLASEIYNNMAIISDECKIYGTTPTLRRILGKEKKPEPKAHYLHKLGIGYLPIANDCTNYAICIANEIFEFDMEKDFLLPKSLLEKMYRMAYYISFKNTKPQHDSCPLIRSPLSRDYTPHLKTLFNYSPSAIFPIFPMSLP</sequence>
<dbReference type="EMBL" id="CP133659">
    <property type="protein sequence ID" value="WMW65741.1"/>
    <property type="molecule type" value="Genomic_DNA"/>
</dbReference>
<evidence type="ECO:0000313" key="2">
    <source>
        <dbReference type="EMBL" id="WMW65741.1"/>
    </source>
</evidence>
<evidence type="ECO:0000313" key="3">
    <source>
        <dbReference type="Proteomes" id="UP001180616"/>
    </source>
</evidence>
<name>A0ABY9R1V0_9BACT</name>
<proteinExistence type="predicted"/>
<evidence type="ECO:0000256" key="1">
    <source>
        <dbReference type="SAM" id="SignalP"/>
    </source>
</evidence>
<evidence type="ECO:0008006" key="4">
    <source>
        <dbReference type="Google" id="ProtNLM"/>
    </source>
</evidence>
<keyword evidence="3" id="KW-1185">Reference proteome</keyword>
<feature type="chain" id="PRO_5047431260" description="Permuted papain-like amidase enzyme, YaeF/YiiX, C92 family" evidence="1">
    <location>
        <begin position="25"/>
        <end position="270"/>
    </location>
</feature>
<feature type="signal peptide" evidence="1">
    <location>
        <begin position="1"/>
        <end position="24"/>
    </location>
</feature>
<accession>A0ABY9R1V0</accession>
<organism evidence="2 3">
    <name type="scientific">Nitratidesulfovibrio liaohensis</name>
    <dbReference type="NCBI Taxonomy" id="2604158"/>
    <lineage>
        <taxon>Bacteria</taxon>
        <taxon>Pseudomonadati</taxon>
        <taxon>Thermodesulfobacteriota</taxon>
        <taxon>Desulfovibrionia</taxon>
        <taxon>Desulfovibrionales</taxon>
        <taxon>Desulfovibrionaceae</taxon>
        <taxon>Nitratidesulfovibrio</taxon>
    </lineage>
</organism>